<dbReference type="Proteomes" id="UP000003452">
    <property type="component" value="Unassembled WGS sequence"/>
</dbReference>
<comment type="caution">
    <text evidence="2">The sequence shown here is derived from an EMBL/GenBank/DDBJ whole genome shotgun (WGS) entry which is preliminary data.</text>
</comment>
<organism evidence="2 3">
    <name type="scientific">Phocaeicola plebeius (strain DSM 17135 / JCM 12973 / CCUG 54634 / M2)</name>
    <name type="common">Bacteroides plebeius</name>
    <dbReference type="NCBI Taxonomy" id="484018"/>
    <lineage>
        <taxon>Bacteria</taxon>
        <taxon>Pseudomonadati</taxon>
        <taxon>Bacteroidota</taxon>
        <taxon>Bacteroidia</taxon>
        <taxon>Bacteroidales</taxon>
        <taxon>Bacteroidaceae</taxon>
        <taxon>Phocaeicola</taxon>
    </lineage>
</organism>
<dbReference type="InterPro" id="IPR041614">
    <property type="entry name" value="DprA_WH"/>
</dbReference>
<gene>
    <name evidence="2" type="ORF">BACPLE_00200</name>
</gene>
<name>B5CTX3_PHOPM</name>
<evidence type="ECO:0000259" key="1">
    <source>
        <dbReference type="Pfam" id="PF17782"/>
    </source>
</evidence>
<dbReference type="InterPro" id="IPR036388">
    <property type="entry name" value="WH-like_DNA-bd_sf"/>
</dbReference>
<proteinExistence type="predicted"/>
<dbReference type="HOGENOM" id="CLU_2598771_0_0_10"/>
<dbReference type="eggNOG" id="COG0758">
    <property type="taxonomic scope" value="Bacteria"/>
</dbReference>
<dbReference type="AlphaFoldDB" id="B5CTX3"/>
<dbReference type="Pfam" id="PF17782">
    <property type="entry name" value="WHD_DprA"/>
    <property type="match status" value="1"/>
</dbReference>
<dbReference type="EMBL" id="ABQC02000002">
    <property type="protein sequence ID" value="EDY97410.1"/>
    <property type="molecule type" value="Genomic_DNA"/>
</dbReference>
<reference evidence="2 3" key="2">
    <citation type="submission" date="2008-08" db="EMBL/GenBank/DDBJ databases">
        <authorList>
            <person name="Fulton L."/>
            <person name="Clifton S."/>
            <person name="Fulton B."/>
            <person name="Xu J."/>
            <person name="Minx P."/>
            <person name="Pepin K.H."/>
            <person name="Johnson M."/>
            <person name="Thiruvilangam P."/>
            <person name="Bhonagiri V."/>
            <person name="Nash W.E."/>
            <person name="Mardis E.R."/>
            <person name="Wilson R.K."/>
        </authorList>
    </citation>
    <scope>NUCLEOTIDE SEQUENCE [LARGE SCALE GENOMIC DNA]</scope>
    <source>
        <strain evidence="3">DSM 17135 / JCM 12973 / M2</strain>
    </source>
</reference>
<accession>B5CTX3</accession>
<evidence type="ECO:0000313" key="2">
    <source>
        <dbReference type="EMBL" id="EDY97410.1"/>
    </source>
</evidence>
<protein>
    <recommendedName>
        <fullName evidence="1">DprA winged helix domain-containing protein</fullName>
    </recommendedName>
</protein>
<dbReference type="Gene3D" id="1.10.10.10">
    <property type="entry name" value="Winged helix-like DNA-binding domain superfamily/Winged helix DNA-binding domain"/>
    <property type="match status" value="1"/>
</dbReference>
<feature type="domain" description="DprA winged helix" evidence="1">
    <location>
        <begin position="19"/>
        <end position="74"/>
    </location>
</feature>
<reference evidence="2 3" key="1">
    <citation type="submission" date="2008-08" db="EMBL/GenBank/DDBJ databases">
        <title>Draft genome sequence of Bacteroides plebeius (DSM 17135).</title>
        <authorList>
            <person name="Sudarsanam P."/>
            <person name="Ley R."/>
            <person name="Guruge J."/>
            <person name="Turnbaugh P.J."/>
            <person name="Mahowald M."/>
            <person name="Liep D."/>
            <person name="Gordon J."/>
        </authorList>
    </citation>
    <scope>NUCLEOTIDE SEQUENCE [LARGE SCALE GENOMIC DNA]</scope>
    <source>
        <strain evidence="3">DSM 17135 / JCM 12973 / M2</strain>
    </source>
</reference>
<sequence>MNWDHVPVSPQVVQRQLFPELTPEEEQVITHLQKHPDGIQINTLVVESNIAINRMTSLLFNLEMKGVVRALAGGVYKLA</sequence>
<evidence type="ECO:0000313" key="3">
    <source>
        <dbReference type="Proteomes" id="UP000003452"/>
    </source>
</evidence>